<evidence type="ECO:0000313" key="12">
    <source>
        <dbReference type="Proteomes" id="UP000295292"/>
    </source>
</evidence>
<dbReference type="Gene3D" id="2.170.130.10">
    <property type="entry name" value="TonB-dependent receptor, plug domain"/>
    <property type="match status" value="1"/>
</dbReference>
<evidence type="ECO:0000256" key="3">
    <source>
        <dbReference type="ARBA" id="ARBA00022452"/>
    </source>
</evidence>
<proteinExistence type="inferred from homology"/>
<dbReference type="Proteomes" id="UP000295292">
    <property type="component" value="Unassembled WGS sequence"/>
</dbReference>
<comment type="caution">
    <text evidence="11">The sequence shown here is derived from an EMBL/GenBank/DDBJ whole genome shotgun (WGS) entry which is preliminary data.</text>
</comment>
<comment type="similarity">
    <text evidence="7">Belongs to the TonB-dependent receptor family.</text>
</comment>
<feature type="domain" description="TonB-dependent receptor plug" evidence="10">
    <location>
        <begin position="219"/>
        <end position="327"/>
    </location>
</feature>
<dbReference type="InterPro" id="IPR012910">
    <property type="entry name" value="Plug_dom"/>
</dbReference>
<keyword evidence="9" id="KW-0732">Signal</keyword>
<evidence type="ECO:0000259" key="10">
    <source>
        <dbReference type="Pfam" id="PF07715"/>
    </source>
</evidence>
<dbReference type="EMBL" id="SNYV01000011">
    <property type="protein sequence ID" value="TDQ79298.1"/>
    <property type="molecule type" value="Genomic_DNA"/>
</dbReference>
<evidence type="ECO:0000256" key="1">
    <source>
        <dbReference type="ARBA" id="ARBA00004571"/>
    </source>
</evidence>
<dbReference type="InterPro" id="IPR036942">
    <property type="entry name" value="Beta-barrel_TonB_sf"/>
</dbReference>
<keyword evidence="6 7" id="KW-0998">Cell outer membrane</keyword>
<dbReference type="RefSeq" id="WP_162850010.1">
    <property type="nucleotide sequence ID" value="NZ_SNYV01000011.1"/>
</dbReference>
<dbReference type="NCBIfam" id="TIGR04057">
    <property type="entry name" value="SusC_RagA_signa"/>
    <property type="match status" value="1"/>
</dbReference>
<dbReference type="Gene3D" id="2.60.40.1120">
    <property type="entry name" value="Carboxypeptidase-like, regulatory domain"/>
    <property type="match status" value="1"/>
</dbReference>
<dbReference type="PROSITE" id="PS52016">
    <property type="entry name" value="TONB_DEPENDENT_REC_3"/>
    <property type="match status" value="1"/>
</dbReference>
<dbReference type="InterPro" id="IPR037066">
    <property type="entry name" value="Plug_dom_sf"/>
</dbReference>
<accession>A0A4R6WKJ8</accession>
<keyword evidence="3 7" id="KW-1134">Transmembrane beta strand</keyword>
<dbReference type="NCBIfam" id="TIGR04056">
    <property type="entry name" value="OMP_RagA_SusC"/>
    <property type="match status" value="1"/>
</dbReference>
<dbReference type="Pfam" id="PF13620">
    <property type="entry name" value="CarboxypepD_reg"/>
    <property type="match status" value="1"/>
</dbReference>
<dbReference type="SUPFAM" id="SSF56935">
    <property type="entry name" value="Porins"/>
    <property type="match status" value="1"/>
</dbReference>
<evidence type="ECO:0000256" key="5">
    <source>
        <dbReference type="ARBA" id="ARBA00023136"/>
    </source>
</evidence>
<dbReference type="Gene3D" id="2.40.170.20">
    <property type="entry name" value="TonB-dependent receptor, beta-barrel domain"/>
    <property type="match status" value="1"/>
</dbReference>
<dbReference type="InterPro" id="IPR023997">
    <property type="entry name" value="TonB-dep_OMP_SusC/RagA_CS"/>
</dbReference>
<evidence type="ECO:0000256" key="8">
    <source>
        <dbReference type="SAM" id="MobiDB-lite"/>
    </source>
</evidence>
<dbReference type="InterPro" id="IPR008969">
    <property type="entry name" value="CarboxyPept-like_regulatory"/>
</dbReference>
<feature type="region of interest" description="Disordered" evidence="8">
    <location>
        <begin position="108"/>
        <end position="129"/>
    </location>
</feature>
<name>A0A4R6WKJ8_9SPHI</name>
<dbReference type="AlphaFoldDB" id="A0A4R6WKJ8"/>
<evidence type="ECO:0000256" key="6">
    <source>
        <dbReference type="ARBA" id="ARBA00023237"/>
    </source>
</evidence>
<evidence type="ECO:0000256" key="7">
    <source>
        <dbReference type="PROSITE-ProRule" id="PRU01360"/>
    </source>
</evidence>
<evidence type="ECO:0000313" key="11">
    <source>
        <dbReference type="EMBL" id="TDQ79298.1"/>
    </source>
</evidence>
<comment type="subcellular location">
    <subcellularLocation>
        <location evidence="1 7">Cell outer membrane</location>
        <topology evidence="1 7">Multi-pass membrane protein</topology>
    </subcellularLocation>
</comment>
<organism evidence="11 12">
    <name type="scientific">Sphingobacterium yanglingense</name>
    <dbReference type="NCBI Taxonomy" id="1437280"/>
    <lineage>
        <taxon>Bacteria</taxon>
        <taxon>Pseudomonadati</taxon>
        <taxon>Bacteroidota</taxon>
        <taxon>Sphingobacteriia</taxon>
        <taxon>Sphingobacteriales</taxon>
        <taxon>Sphingobacteriaceae</taxon>
        <taxon>Sphingobacterium</taxon>
    </lineage>
</organism>
<keyword evidence="5 7" id="KW-0472">Membrane</keyword>
<evidence type="ECO:0000256" key="9">
    <source>
        <dbReference type="SAM" id="SignalP"/>
    </source>
</evidence>
<sequence>MRIQLILFFLCLFLFQLRADDARAQSLTIRGTKLPLETVLKTLKKETGYDILYSAAELKKEANPVTLHLSGISVEIALREIFKQQTNLEYALDQRTVIVRKKTKLIEESNKKESNRPEQQPVRGRVTNEKGEPLAGASVYVLDTHGRRTAMQTKTDEEGYFELRQVEAGTKLEVVFLGYTAQKLTVRADMGTIVLKPFSAEVEEVEVMVNTGYQMLKPNEVTGAIDVIDNKMLTQQVGTNILQRLNNVVPAIRFENQPIKNAMRQKLNVSVRGLSTINGNLDPLIVLDGFIYEGDITNIDPAMIESATVLKDAAASAIWGARAGNGVIVLTTKKGMIGTNTRNKTTFGSTMIFKDRPNLSQLYQVPNADFIAIEKMLFDRGHYDVFLQSFPYVAMTPVIDILDRTKNGKISSLDSAEAINNLLAQDGLKNYSDAFYRSPMSMQYNLHIAGGNAKNSYGLGLGYTKTTTELDSRNRKWNLLFSNSYRPIANLQVDLNVNYTDHRDQSGRPDYSSLSYGSKSVPYMQFFDNNGKEISFDGDFRRSYLDQNFGANYLDWSYYPLSEYNYSKTTKNLNELFASAGISYQILPYLKFTASGQYQKQASKSEFLSEMEGYSARLLINKFTQVDPVTGKVSYPVPRAGINKIGESEGQSYTVRSQLTLDKRLSAHHLIGIFGAEMRQNTQSGTAYTVYGYNSIPLTSQAVDFINLYRTSPDALLQTIGGSPDFTKTVNRFVSTYINFSDIWKEKYGISFSFRQDGANIFGANTNDKWSPLWSVGGFWDLGKEQFMELPWLDNLKLRATFGYSGNVDLTRTPEPIANIETARYTNYPMLNIRNLNDPSLRWEKVGTFNLGLDYALFKNRISGSVDYYVKNGKDLYGTTDYDYTTWGAQATVVKNVGAMRGHGLDLALNSINTINRLKWSTSLVLSLNKNKTTAYYRSVNQGLGNFLGNGNGITPIVGRPLNAIAAYRWAGLNEKGQPQGYLNGEVSTEYLKIRNSSLQSASDSESIVFIGSSKPQLFGNLTNTFAWKAFSMSFNMSFKADYYFQTPSTSYYSLFEQGVAYPDFENRWMKPGDEKQTSMPKMEYPINDNLSTFYTQSEIQILKGDHIRLEYINAAWEHRITGKNEMKFRLYGNIANLGVIWKANRQHIDPEFAYRLTPPKTFSLGIQIDY</sequence>
<evidence type="ECO:0000256" key="4">
    <source>
        <dbReference type="ARBA" id="ARBA00022692"/>
    </source>
</evidence>
<evidence type="ECO:0000256" key="2">
    <source>
        <dbReference type="ARBA" id="ARBA00022448"/>
    </source>
</evidence>
<feature type="signal peptide" evidence="9">
    <location>
        <begin position="1"/>
        <end position="19"/>
    </location>
</feature>
<dbReference type="InterPro" id="IPR023996">
    <property type="entry name" value="TonB-dep_OMP_SusC/RagA"/>
</dbReference>
<dbReference type="Pfam" id="PF07715">
    <property type="entry name" value="Plug"/>
    <property type="match status" value="1"/>
</dbReference>
<dbReference type="SUPFAM" id="SSF49464">
    <property type="entry name" value="Carboxypeptidase regulatory domain-like"/>
    <property type="match status" value="1"/>
</dbReference>
<keyword evidence="12" id="KW-1185">Reference proteome</keyword>
<protein>
    <submittedName>
        <fullName evidence="11">TonB-linked SusC/RagA family outer membrane protein</fullName>
    </submittedName>
</protein>
<reference evidence="11 12" key="1">
    <citation type="submission" date="2019-03" db="EMBL/GenBank/DDBJ databases">
        <title>Genomic Encyclopedia of Archaeal and Bacterial Type Strains, Phase II (KMG-II): from individual species to whole genera.</title>
        <authorList>
            <person name="Goeker M."/>
        </authorList>
    </citation>
    <scope>NUCLEOTIDE SEQUENCE [LARGE SCALE GENOMIC DNA]</scope>
    <source>
        <strain evidence="11 12">DSM 28353</strain>
    </source>
</reference>
<keyword evidence="4 7" id="KW-0812">Transmembrane</keyword>
<keyword evidence="2 7" id="KW-0813">Transport</keyword>
<dbReference type="InterPro" id="IPR039426">
    <property type="entry name" value="TonB-dep_rcpt-like"/>
</dbReference>
<dbReference type="GO" id="GO:0009279">
    <property type="term" value="C:cell outer membrane"/>
    <property type="evidence" value="ECO:0007669"/>
    <property type="project" value="UniProtKB-SubCell"/>
</dbReference>
<gene>
    <name evidence="11" type="ORF">CLV99_0732</name>
</gene>
<feature type="chain" id="PRO_5020971339" evidence="9">
    <location>
        <begin position="20"/>
        <end position="1171"/>
    </location>
</feature>